<dbReference type="PROSITE" id="PS01316">
    <property type="entry name" value="ATP_P_PHORIBOSYLTR"/>
    <property type="match status" value="1"/>
</dbReference>
<dbReference type="GO" id="GO:0000105">
    <property type="term" value="P:L-histidine biosynthetic process"/>
    <property type="evidence" value="ECO:0007669"/>
    <property type="project" value="UniProtKB-UniRule"/>
</dbReference>
<evidence type="ECO:0000256" key="9">
    <source>
        <dbReference type="ARBA" id="ARBA00022605"/>
    </source>
</evidence>
<feature type="domain" description="ATP phosphoribosyltransferase catalytic" evidence="17">
    <location>
        <begin position="36"/>
        <end position="187"/>
    </location>
</feature>
<evidence type="ECO:0000256" key="15">
    <source>
        <dbReference type="ARBA" id="ARBA00024861"/>
    </source>
</evidence>
<dbReference type="GO" id="GO:0005737">
    <property type="term" value="C:cytoplasm"/>
    <property type="evidence" value="ECO:0007669"/>
    <property type="project" value="UniProtKB-SubCell"/>
</dbReference>
<proteinExistence type="inferred from homology"/>
<dbReference type="PANTHER" id="PTHR21403:SF8">
    <property type="entry name" value="ATP PHOSPHORIBOSYLTRANSFERASE"/>
    <property type="match status" value="1"/>
</dbReference>
<keyword evidence="19" id="KW-1185">Reference proteome</keyword>
<evidence type="ECO:0000256" key="4">
    <source>
        <dbReference type="ARBA" id="ARBA00009489"/>
    </source>
</evidence>
<keyword evidence="14 16" id="KW-0368">Histidine biosynthesis</keyword>
<protein>
    <recommendedName>
        <fullName evidence="7 16">ATP phosphoribosyltransferase</fullName>
        <shortName evidence="16">ATP-PRT</shortName>
        <shortName evidence="16">ATP-PRTase</shortName>
        <ecNumber evidence="6 16">2.4.2.17</ecNumber>
    </recommendedName>
</protein>
<keyword evidence="13 16" id="KW-0067">ATP-binding</keyword>
<dbReference type="STRING" id="314278.NB231_05706"/>
<dbReference type="GO" id="GO:0005524">
    <property type="term" value="F:ATP binding"/>
    <property type="evidence" value="ECO:0007669"/>
    <property type="project" value="UniProtKB-KW"/>
</dbReference>
<evidence type="ECO:0000256" key="16">
    <source>
        <dbReference type="HAMAP-Rule" id="MF_01018"/>
    </source>
</evidence>
<dbReference type="eggNOG" id="COG0040">
    <property type="taxonomic scope" value="Bacteria"/>
</dbReference>
<sequence length="206" mass="22090">MPLLGHAGIEPVEPPQVSRRLLLATGVAQVRLVIVRAADAPTYVEYGGADVGVTGKDVLMEYGGQGLYEPLDLGIARCRLVIAGRPGANVTARRVRVATKYVNITRRYFAEQGRQVELIKLYGSMELAPLVGLADLIVDLVDTGRTLQANGLAPLEHIADISSRLVVNRAAMKTKHRLIKPFLARMQAAVAAMHRSAANSGTTGKS</sequence>
<keyword evidence="10 16" id="KW-0328">Glycosyltransferase</keyword>
<comment type="catalytic activity">
    <reaction evidence="1 16">
        <text>1-(5-phospho-beta-D-ribosyl)-ATP + diphosphate = 5-phospho-alpha-D-ribose 1-diphosphate + ATP</text>
        <dbReference type="Rhea" id="RHEA:18473"/>
        <dbReference type="ChEBI" id="CHEBI:30616"/>
        <dbReference type="ChEBI" id="CHEBI:33019"/>
        <dbReference type="ChEBI" id="CHEBI:58017"/>
        <dbReference type="ChEBI" id="CHEBI:73183"/>
        <dbReference type="EC" id="2.4.2.17"/>
    </reaction>
</comment>
<evidence type="ECO:0000259" key="17">
    <source>
        <dbReference type="Pfam" id="PF01634"/>
    </source>
</evidence>
<dbReference type="HAMAP" id="MF_01018">
    <property type="entry name" value="HisG_Short"/>
    <property type="match status" value="1"/>
</dbReference>
<gene>
    <name evidence="16" type="primary">hisG</name>
    <name evidence="18" type="ORF">NB231_05706</name>
</gene>
<dbReference type="Proteomes" id="UP000003374">
    <property type="component" value="Unassembled WGS sequence"/>
</dbReference>
<dbReference type="GO" id="GO:0003879">
    <property type="term" value="F:ATP phosphoribosyltransferase activity"/>
    <property type="evidence" value="ECO:0007669"/>
    <property type="project" value="UniProtKB-UniRule"/>
</dbReference>
<dbReference type="UniPathway" id="UPA00031">
    <property type="reaction ID" value="UER00006"/>
</dbReference>
<keyword evidence="11 16" id="KW-0808">Transferase</keyword>
<evidence type="ECO:0000256" key="8">
    <source>
        <dbReference type="ARBA" id="ARBA00022490"/>
    </source>
</evidence>
<dbReference type="InterPro" id="IPR024893">
    <property type="entry name" value="ATP_PRibTrfase_HisG_short"/>
</dbReference>
<evidence type="ECO:0000256" key="2">
    <source>
        <dbReference type="ARBA" id="ARBA00004496"/>
    </source>
</evidence>
<reference evidence="18 19" key="1">
    <citation type="submission" date="2006-02" db="EMBL/GenBank/DDBJ databases">
        <authorList>
            <person name="Waterbury J."/>
            <person name="Ferriera S."/>
            <person name="Johnson J."/>
            <person name="Kravitz S."/>
            <person name="Halpern A."/>
            <person name="Remington K."/>
            <person name="Beeson K."/>
            <person name="Tran B."/>
            <person name="Rogers Y.-H."/>
            <person name="Friedman R."/>
            <person name="Venter J.C."/>
        </authorList>
    </citation>
    <scope>NUCLEOTIDE SEQUENCE [LARGE SCALE GENOMIC DNA]</scope>
    <source>
        <strain evidence="18 19">Nb-231</strain>
    </source>
</reference>
<dbReference type="PANTHER" id="PTHR21403">
    <property type="entry name" value="ATP PHOSPHORIBOSYLTRANSFERASE ATP-PRTASE"/>
    <property type="match status" value="1"/>
</dbReference>
<evidence type="ECO:0000256" key="7">
    <source>
        <dbReference type="ARBA" id="ARBA00020998"/>
    </source>
</evidence>
<keyword evidence="12 16" id="KW-0547">Nucleotide-binding</keyword>
<dbReference type="InterPro" id="IPR018198">
    <property type="entry name" value="ATP_PRibTrfase_CS"/>
</dbReference>
<evidence type="ECO:0000256" key="12">
    <source>
        <dbReference type="ARBA" id="ARBA00022741"/>
    </source>
</evidence>
<dbReference type="SUPFAM" id="SSF53850">
    <property type="entry name" value="Periplasmic binding protein-like II"/>
    <property type="match status" value="1"/>
</dbReference>
<evidence type="ECO:0000256" key="13">
    <source>
        <dbReference type="ARBA" id="ARBA00022840"/>
    </source>
</evidence>
<dbReference type="Gene3D" id="3.40.190.10">
    <property type="entry name" value="Periplasmic binding protein-like II"/>
    <property type="match status" value="2"/>
</dbReference>
<evidence type="ECO:0000313" key="18">
    <source>
        <dbReference type="EMBL" id="EAR21858.1"/>
    </source>
</evidence>
<name>A4BQK8_9GAMM</name>
<keyword evidence="9 16" id="KW-0028">Amino-acid biosynthesis</keyword>
<dbReference type="Pfam" id="PF01634">
    <property type="entry name" value="HisG"/>
    <property type="match status" value="1"/>
</dbReference>
<dbReference type="EMBL" id="AAOF01000005">
    <property type="protein sequence ID" value="EAR21858.1"/>
    <property type="molecule type" value="Genomic_DNA"/>
</dbReference>
<dbReference type="AlphaFoldDB" id="A4BQK8"/>
<dbReference type="CDD" id="cd13595">
    <property type="entry name" value="PBP2_HisGs"/>
    <property type="match status" value="1"/>
</dbReference>
<organism evidence="18 19">
    <name type="scientific">Nitrococcus mobilis Nb-231</name>
    <dbReference type="NCBI Taxonomy" id="314278"/>
    <lineage>
        <taxon>Bacteria</taxon>
        <taxon>Pseudomonadati</taxon>
        <taxon>Pseudomonadota</taxon>
        <taxon>Gammaproteobacteria</taxon>
        <taxon>Chromatiales</taxon>
        <taxon>Ectothiorhodospiraceae</taxon>
        <taxon>Nitrococcus</taxon>
    </lineage>
</organism>
<evidence type="ECO:0000256" key="5">
    <source>
        <dbReference type="ARBA" id="ARBA00011496"/>
    </source>
</evidence>
<comment type="pathway">
    <text evidence="3 16">Amino-acid biosynthesis; L-histidine biosynthesis; L-histidine from 5-phospho-alpha-D-ribose 1-diphosphate: step 1/9.</text>
</comment>
<evidence type="ECO:0000256" key="14">
    <source>
        <dbReference type="ARBA" id="ARBA00023102"/>
    </source>
</evidence>
<comment type="domain">
    <text evidence="16">Lacks the C-terminal regulatory region which is replaced by HisZ.</text>
</comment>
<comment type="subunit">
    <text evidence="5 16">Heteromultimer composed of HisG and HisZ subunits.</text>
</comment>
<dbReference type="NCBIfam" id="TIGR00070">
    <property type="entry name" value="hisG"/>
    <property type="match status" value="1"/>
</dbReference>
<dbReference type="FunFam" id="3.40.190.10:FF:000008">
    <property type="entry name" value="ATP phosphoribosyltransferase"/>
    <property type="match status" value="1"/>
</dbReference>
<comment type="caution">
    <text evidence="18">The sequence shown here is derived from an EMBL/GenBank/DDBJ whole genome shotgun (WGS) entry which is preliminary data.</text>
</comment>
<comment type="subcellular location">
    <subcellularLocation>
        <location evidence="2 16">Cytoplasm</location>
    </subcellularLocation>
</comment>
<evidence type="ECO:0000256" key="10">
    <source>
        <dbReference type="ARBA" id="ARBA00022676"/>
    </source>
</evidence>
<dbReference type="InterPro" id="IPR013820">
    <property type="entry name" value="ATP_PRibTrfase_cat"/>
</dbReference>
<evidence type="ECO:0000256" key="3">
    <source>
        <dbReference type="ARBA" id="ARBA00004667"/>
    </source>
</evidence>
<accession>A4BQK8</accession>
<keyword evidence="8 16" id="KW-0963">Cytoplasm</keyword>
<evidence type="ECO:0000256" key="11">
    <source>
        <dbReference type="ARBA" id="ARBA00022679"/>
    </source>
</evidence>
<comment type="similarity">
    <text evidence="4 16">Belongs to the ATP phosphoribosyltransferase family. Short subfamily.</text>
</comment>
<evidence type="ECO:0000256" key="1">
    <source>
        <dbReference type="ARBA" id="ARBA00000915"/>
    </source>
</evidence>
<evidence type="ECO:0000256" key="6">
    <source>
        <dbReference type="ARBA" id="ARBA00011946"/>
    </source>
</evidence>
<dbReference type="InterPro" id="IPR001348">
    <property type="entry name" value="ATP_PRibTrfase_HisG"/>
</dbReference>
<dbReference type="EC" id="2.4.2.17" evidence="6 16"/>
<dbReference type="HOGENOM" id="CLU_038115_2_0_6"/>
<comment type="function">
    <text evidence="15 16">Catalyzes the condensation of ATP and 5-phosphoribose 1-diphosphate to form N'-(5'-phosphoribosyl)-ATP (PR-ATP). Has a crucial role in the pathway because the rate of histidine biosynthesis seems to be controlled primarily by regulation of HisG enzymatic activity.</text>
</comment>
<evidence type="ECO:0000313" key="19">
    <source>
        <dbReference type="Proteomes" id="UP000003374"/>
    </source>
</evidence>